<dbReference type="InterPro" id="IPR026401">
    <property type="entry name" value="CXXX_matur"/>
</dbReference>
<evidence type="ECO:0000313" key="2">
    <source>
        <dbReference type="Proteomes" id="UP000651085"/>
    </source>
</evidence>
<organism evidence="1 2">
    <name type="scientific">Jilunia laotingensis</name>
    <dbReference type="NCBI Taxonomy" id="2763675"/>
    <lineage>
        <taxon>Bacteria</taxon>
        <taxon>Pseudomonadati</taxon>
        <taxon>Bacteroidota</taxon>
        <taxon>Bacteroidia</taxon>
        <taxon>Bacteroidales</taxon>
        <taxon>Bacteroidaceae</taxon>
        <taxon>Jilunia</taxon>
    </lineage>
</organism>
<name>A0A926F0Z6_9BACT</name>
<dbReference type="RefSeq" id="WP_262433833.1">
    <property type="nucleotide sequence ID" value="NZ_JACRTF010000001.1"/>
</dbReference>
<proteinExistence type="predicted"/>
<reference evidence="1" key="1">
    <citation type="submission" date="2020-08" db="EMBL/GenBank/DDBJ databases">
        <title>Genome public.</title>
        <authorList>
            <person name="Liu C."/>
            <person name="Sun Q."/>
        </authorList>
    </citation>
    <scope>NUCLEOTIDE SEQUENCE</scope>
    <source>
        <strain evidence="1">N12</strain>
    </source>
</reference>
<dbReference type="Proteomes" id="UP000651085">
    <property type="component" value="Unassembled WGS sequence"/>
</dbReference>
<comment type="caution">
    <text evidence="1">The sequence shown here is derived from an EMBL/GenBank/DDBJ whole genome shotgun (WGS) entry which is preliminary data.</text>
</comment>
<dbReference type="InterPro" id="IPR013785">
    <property type="entry name" value="Aldolase_TIM"/>
</dbReference>
<protein>
    <submittedName>
        <fullName evidence="1">CXXX repeat peptide maturase</fullName>
    </submittedName>
</protein>
<keyword evidence="2" id="KW-1185">Reference proteome</keyword>
<dbReference type="AlphaFoldDB" id="A0A926F0Z6"/>
<accession>A0A926F0Z6</accession>
<dbReference type="Gene3D" id="3.20.20.70">
    <property type="entry name" value="Aldolase class I"/>
    <property type="match status" value="1"/>
</dbReference>
<dbReference type="EMBL" id="JACRTF010000001">
    <property type="protein sequence ID" value="MBC8592661.1"/>
    <property type="molecule type" value="Genomic_DNA"/>
</dbReference>
<dbReference type="NCBIfam" id="TIGR04119">
    <property type="entry name" value="CXXX_matur"/>
    <property type="match status" value="1"/>
</dbReference>
<sequence length="314" mass="36594">MLQYLIIVLDDTSISYCHYSNKGLENRLIGLEDLKAGVMFAMKEDLTVQFVYPSYDLPQEYKNIIDTVRHSKIVPAVHKEHADVVVLDGWIQLRTYSYELNVAYVLRTVKKDFFRYYTVIGEVISKISRLNVIITDIETFTEKDFEAYQCVLSRISFQLEDLHKQGKTPQLNLLTDRLMLSRMNNCNSGWESVTLAPNGNFYVCPAFYYETENDSIGDLKSGLDIKNSQLYRLDHAPLCRNCDAYQCRRCIYLNRKMTNEVNTPSHEQCVVAHLERNASRLLLSALRRQIREFLPGQDIKELVYLDPLDIRKEF</sequence>
<evidence type="ECO:0000313" key="1">
    <source>
        <dbReference type="EMBL" id="MBC8592661.1"/>
    </source>
</evidence>
<gene>
    <name evidence="1" type="ORF">H8744_05230</name>
</gene>